<dbReference type="PROSITE" id="PS51301">
    <property type="entry name" value="KILA_N"/>
    <property type="match status" value="1"/>
</dbReference>
<accession>A0A348HED0</accession>
<evidence type="ECO:0000313" key="2">
    <source>
        <dbReference type="EMBL" id="BBG29982.1"/>
    </source>
</evidence>
<dbReference type="Pfam" id="PF10549">
    <property type="entry name" value="ORF11CD3"/>
    <property type="match status" value="1"/>
</dbReference>
<evidence type="ECO:0000313" key="3">
    <source>
        <dbReference type="Proteomes" id="UP000267342"/>
    </source>
</evidence>
<keyword evidence="3" id="KW-1185">Reference proteome</keyword>
<dbReference type="SUPFAM" id="SSF54616">
    <property type="entry name" value="DNA-binding domain of Mlu1-box binding protein MBP1"/>
    <property type="match status" value="1"/>
</dbReference>
<dbReference type="InterPro" id="IPR018877">
    <property type="entry name" value="Phage_P22_Orf201_C"/>
</dbReference>
<reference evidence="2 3" key="1">
    <citation type="submission" date="2018-09" db="EMBL/GenBank/DDBJ databases">
        <title>Zymobacter palmae IAM14233 (=T109) whole genome analysis.</title>
        <authorList>
            <person name="Yanase H."/>
        </authorList>
    </citation>
    <scope>NUCLEOTIDE SEQUENCE [LARGE SCALE GENOMIC DNA]</scope>
    <source>
        <strain evidence="2 3">IAM14233</strain>
    </source>
</reference>
<dbReference type="InterPro" id="IPR036887">
    <property type="entry name" value="HTH_APSES_sf"/>
</dbReference>
<dbReference type="InterPro" id="IPR018004">
    <property type="entry name" value="KilA/APSES_HTH"/>
</dbReference>
<dbReference type="STRING" id="1123510.GCA_000620025_01389"/>
<name>A0A348HED0_9GAMM</name>
<dbReference type="Proteomes" id="UP000267342">
    <property type="component" value="Chromosome"/>
</dbReference>
<proteinExistence type="predicted"/>
<feature type="domain" description="KilA-N" evidence="1">
    <location>
        <begin position="48"/>
        <end position="148"/>
    </location>
</feature>
<dbReference type="Pfam" id="PF04383">
    <property type="entry name" value="KilA-N"/>
    <property type="match status" value="1"/>
</dbReference>
<dbReference type="InterPro" id="IPR017880">
    <property type="entry name" value="KilA_N"/>
</dbReference>
<organism evidence="2 3">
    <name type="scientific">Zymobacter palmae</name>
    <dbReference type="NCBI Taxonomy" id="33074"/>
    <lineage>
        <taxon>Bacteria</taxon>
        <taxon>Pseudomonadati</taxon>
        <taxon>Pseudomonadota</taxon>
        <taxon>Gammaproteobacteria</taxon>
        <taxon>Oceanospirillales</taxon>
        <taxon>Halomonadaceae</taxon>
        <taxon>Zymobacter group</taxon>
        <taxon>Zymobacter</taxon>
    </lineage>
</organism>
<dbReference type="EMBL" id="AP018933">
    <property type="protein sequence ID" value="BBG29982.1"/>
    <property type="molecule type" value="Genomic_DNA"/>
</dbReference>
<dbReference type="KEGG" id="zpl:ZBT109_1222"/>
<gene>
    <name evidence="2" type="ORF">ZBT109_1222</name>
</gene>
<protein>
    <submittedName>
        <fullName evidence="2">Uncharacterized phage-encoded protein</fullName>
    </submittedName>
</protein>
<dbReference type="AlphaFoldDB" id="A0A348HED0"/>
<sequence length="226" mass="25563">MRHARRTSTQSFSERALENVGNSWRASLWTDVLGNKALYSKGAQLMSNIIPFQYGDMTIRFNTEGWINATEIAKAYGKRLDHWLENKETQSYLKAIGKYLNTPDSGDLIQARRGNGGGTWLHPKLAVVFARWLDVDFAVWCDLQVDALIRGDSSLKQQYDLALKALQEGKEAASFFGKGLNSWKRTKPELEHRVQKIIDKMQMNLPFSIGAPIQGCLCRCTAPHQT</sequence>
<evidence type="ECO:0000259" key="1">
    <source>
        <dbReference type="PROSITE" id="PS51301"/>
    </source>
</evidence>
<dbReference type="GO" id="GO:0003677">
    <property type="term" value="F:DNA binding"/>
    <property type="evidence" value="ECO:0007669"/>
    <property type="project" value="InterPro"/>
</dbReference>
<dbReference type="SMART" id="SM01252">
    <property type="entry name" value="KilA-N"/>
    <property type="match status" value="1"/>
</dbReference>